<dbReference type="OrthoDB" id="407658at2759"/>
<dbReference type="InterPro" id="IPR008630">
    <property type="entry name" value="Glyco_trans_34"/>
</dbReference>
<evidence type="ECO:0008006" key="8">
    <source>
        <dbReference type="Google" id="ProtNLM"/>
    </source>
</evidence>
<keyword evidence="3" id="KW-0808">Transferase</keyword>
<dbReference type="PANTHER" id="PTHR31306:SF8">
    <property type="entry name" value="GLYCOSYLTRANSFERASE FAMILY 34 PROTEIN"/>
    <property type="match status" value="1"/>
</dbReference>
<evidence type="ECO:0000313" key="5">
    <source>
        <dbReference type="EMBL" id="WPB03261.1"/>
    </source>
</evidence>
<evidence type="ECO:0000256" key="1">
    <source>
        <dbReference type="ARBA" id="ARBA00005664"/>
    </source>
</evidence>
<dbReference type="InterPro" id="IPR029044">
    <property type="entry name" value="Nucleotide-diphossugar_trans"/>
</dbReference>
<dbReference type="EMBL" id="LKMD01000108">
    <property type="protein sequence ID" value="PIA88988.1"/>
    <property type="molecule type" value="Genomic_DNA"/>
</dbReference>
<keyword evidence="2" id="KW-0328">Glycosyltransferase</keyword>
<organism evidence="4 6">
    <name type="scientific">Cercospora beticola</name>
    <name type="common">Sugarbeet leaf spot fungus</name>
    <dbReference type="NCBI Taxonomy" id="122368"/>
    <lineage>
        <taxon>Eukaryota</taxon>
        <taxon>Fungi</taxon>
        <taxon>Dikarya</taxon>
        <taxon>Ascomycota</taxon>
        <taxon>Pezizomycotina</taxon>
        <taxon>Dothideomycetes</taxon>
        <taxon>Dothideomycetidae</taxon>
        <taxon>Mycosphaerellales</taxon>
        <taxon>Mycosphaerellaceae</taxon>
        <taxon>Cercospora</taxon>
    </lineage>
</organism>
<evidence type="ECO:0000313" key="6">
    <source>
        <dbReference type="Proteomes" id="UP000230605"/>
    </source>
</evidence>
<dbReference type="Gene3D" id="3.90.550.10">
    <property type="entry name" value="Spore Coat Polysaccharide Biosynthesis Protein SpsA, Chain A"/>
    <property type="match status" value="1"/>
</dbReference>
<sequence>MARLTTLLGDPTVQRNILLILLVFSCISTVFKSVEVTRISSSPTTDQDAIAAPESLKNPASNSVFTAQTKDEYEYSDIYKQGGASEITKVSMMYGSRTKDVRYKAALHSQRQHAEHHGHGLKILSTGFKSEFWSKYSFLLKIMLEELEKPKDRRTKWLCWVGYDVILMNAYIPLDIFLPHGKNLSHINALVTRDWAGLNSDVFFLRVNEWSTRYLSSIMSYYENKPRLQFERGSDRRAQQYVTGHLLYRNQTMLLPARWFNSVEPVVSSTDDSNIAKPQLTAQNVTQDSFREAPGLESQYRDNVFQPGDVMLKISEDKKKNEVLDLVKAAKKEEAGYLVSPDRLEILEEIQRFWRGPQIPGVHTAVPGVHKVGPHGHSHGDRAWR</sequence>
<gene>
    <name evidence="4" type="ORF">CB0940_07323</name>
    <name evidence="5" type="ORF">RHO25_007898</name>
</gene>
<dbReference type="EMBL" id="CP134188">
    <property type="protein sequence ID" value="WPB03261.1"/>
    <property type="molecule type" value="Genomic_DNA"/>
</dbReference>
<dbReference type="PANTHER" id="PTHR31306">
    <property type="entry name" value="ALPHA-1,6-MANNOSYLTRANSFERASE MNN11-RELATED"/>
    <property type="match status" value="1"/>
</dbReference>
<dbReference type="AlphaFoldDB" id="A0A2G5H8X2"/>
<reference evidence="5 7" key="2">
    <citation type="submission" date="2023-09" db="EMBL/GenBank/DDBJ databases">
        <title>Complete-Gapless Cercospora beticola genome.</title>
        <authorList>
            <person name="Wyatt N.A."/>
            <person name="Spanner R.E."/>
            <person name="Bolton M.D."/>
        </authorList>
    </citation>
    <scope>NUCLEOTIDE SEQUENCE [LARGE SCALE GENOMIC DNA]</scope>
    <source>
        <strain evidence="5">Cb09-40</strain>
    </source>
</reference>
<name>A0A2G5H8X2_CERBT</name>
<dbReference type="Proteomes" id="UP000230605">
    <property type="component" value="Chromosome 5"/>
</dbReference>
<protein>
    <recommendedName>
        <fullName evidence="8">Glycosyltransferase family 34 protein</fullName>
    </recommendedName>
</protein>
<dbReference type="PROSITE" id="PS51257">
    <property type="entry name" value="PROKAR_LIPOPROTEIN"/>
    <property type="match status" value="1"/>
</dbReference>
<dbReference type="GO" id="GO:0000139">
    <property type="term" value="C:Golgi membrane"/>
    <property type="evidence" value="ECO:0007669"/>
    <property type="project" value="TreeGrafter"/>
</dbReference>
<dbReference type="GO" id="GO:0006487">
    <property type="term" value="P:protein N-linked glycosylation"/>
    <property type="evidence" value="ECO:0007669"/>
    <property type="project" value="TreeGrafter"/>
</dbReference>
<evidence type="ECO:0000313" key="7">
    <source>
        <dbReference type="Proteomes" id="UP001302367"/>
    </source>
</evidence>
<proteinExistence type="inferred from homology"/>
<dbReference type="GO" id="GO:0016757">
    <property type="term" value="F:glycosyltransferase activity"/>
    <property type="evidence" value="ECO:0007669"/>
    <property type="project" value="UniProtKB-KW"/>
</dbReference>
<reference evidence="4 6" key="1">
    <citation type="submission" date="2015-10" db="EMBL/GenBank/DDBJ databases">
        <title>The cercosporin biosynthetic gene cluster was horizontally transferred to several fungal lineages and shown to be expanded in Cercospora beticola based on microsynteny with recipient genomes.</title>
        <authorList>
            <person name="De Jonge R."/>
            <person name="Ebert M.K."/>
            <person name="Suttle J.C."/>
            <person name="Jurick Ii W.M."/>
            <person name="Secor G.A."/>
            <person name="Thomma B.P."/>
            <person name="Van De Peer Y."/>
            <person name="Bolton M.D."/>
        </authorList>
    </citation>
    <scope>NUCLEOTIDE SEQUENCE [LARGE SCALE GENOMIC DNA]</scope>
    <source>
        <strain evidence="4 6">09-40</strain>
    </source>
</reference>
<comment type="similarity">
    <text evidence="1">Belongs to the glycosyltransferase 34 family.</text>
</comment>
<accession>A0A2G5H8X2</accession>
<evidence type="ECO:0000256" key="3">
    <source>
        <dbReference type="ARBA" id="ARBA00022679"/>
    </source>
</evidence>
<dbReference type="Proteomes" id="UP001302367">
    <property type="component" value="Chromosome 5"/>
</dbReference>
<keyword evidence="7" id="KW-1185">Reference proteome</keyword>
<evidence type="ECO:0000256" key="2">
    <source>
        <dbReference type="ARBA" id="ARBA00022676"/>
    </source>
</evidence>
<evidence type="ECO:0000313" key="4">
    <source>
        <dbReference type="EMBL" id="PIA88988.1"/>
    </source>
</evidence>